<sequence>MRRLLLIDHDQNQCRRLVQVLSGLGFSLDVTYSAKEARVLNEQQRYSWSVIGTPADGGDSVALFTQLRERQTRLRGLLVANDPDVGVKTAAEEAGLDIIQRPVDVNILIPWLSDGGACGESTTIELGIAESSPVAESVVAGLPENTIRNRLSDEQLIRIIRGVDYPFAGKERLEMFDRDTLVRVVMLIRRWCRNRR</sequence>
<name>A0A517SJS3_9PLAN</name>
<dbReference type="KEGG" id="ccos:Pan44_44100"/>
<dbReference type="InterPro" id="IPR011006">
    <property type="entry name" value="CheY-like_superfamily"/>
</dbReference>
<organism evidence="1 2">
    <name type="scientific">Caulifigura coniformis</name>
    <dbReference type="NCBI Taxonomy" id="2527983"/>
    <lineage>
        <taxon>Bacteria</taxon>
        <taxon>Pseudomonadati</taxon>
        <taxon>Planctomycetota</taxon>
        <taxon>Planctomycetia</taxon>
        <taxon>Planctomycetales</taxon>
        <taxon>Planctomycetaceae</taxon>
        <taxon>Caulifigura</taxon>
    </lineage>
</organism>
<accession>A0A517SJS3</accession>
<dbReference type="Proteomes" id="UP000315700">
    <property type="component" value="Chromosome"/>
</dbReference>
<protein>
    <recommendedName>
        <fullName evidence="3">Response regulatory domain-containing protein</fullName>
    </recommendedName>
</protein>
<dbReference type="AlphaFoldDB" id="A0A517SJS3"/>
<dbReference type="EMBL" id="CP036271">
    <property type="protein sequence ID" value="QDT56356.1"/>
    <property type="molecule type" value="Genomic_DNA"/>
</dbReference>
<evidence type="ECO:0000313" key="2">
    <source>
        <dbReference type="Proteomes" id="UP000315700"/>
    </source>
</evidence>
<dbReference type="RefSeq" id="WP_145033732.1">
    <property type="nucleotide sequence ID" value="NZ_CP036271.1"/>
</dbReference>
<keyword evidence="2" id="KW-1185">Reference proteome</keyword>
<dbReference type="InParanoid" id="A0A517SJS3"/>
<dbReference type="SUPFAM" id="SSF52172">
    <property type="entry name" value="CheY-like"/>
    <property type="match status" value="1"/>
</dbReference>
<proteinExistence type="predicted"/>
<evidence type="ECO:0000313" key="1">
    <source>
        <dbReference type="EMBL" id="QDT56356.1"/>
    </source>
</evidence>
<dbReference type="OrthoDB" id="9788090at2"/>
<reference evidence="1 2" key="1">
    <citation type="submission" date="2019-02" db="EMBL/GenBank/DDBJ databases">
        <title>Deep-cultivation of Planctomycetes and their phenomic and genomic characterization uncovers novel biology.</title>
        <authorList>
            <person name="Wiegand S."/>
            <person name="Jogler M."/>
            <person name="Boedeker C."/>
            <person name="Pinto D."/>
            <person name="Vollmers J."/>
            <person name="Rivas-Marin E."/>
            <person name="Kohn T."/>
            <person name="Peeters S.H."/>
            <person name="Heuer A."/>
            <person name="Rast P."/>
            <person name="Oberbeckmann S."/>
            <person name="Bunk B."/>
            <person name="Jeske O."/>
            <person name="Meyerdierks A."/>
            <person name="Storesund J.E."/>
            <person name="Kallscheuer N."/>
            <person name="Luecker S."/>
            <person name="Lage O.M."/>
            <person name="Pohl T."/>
            <person name="Merkel B.J."/>
            <person name="Hornburger P."/>
            <person name="Mueller R.-W."/>
            <person name="Bruemmer F."/>
            <person name="Labrenz M."/>
            <person name="Spormann A.M."/>
            <person name="Op den Camp H."/>
            <person name="Overmann J."/>
            <person name="Amann R."/>
            <person name="Jetten M.S.M."/>
            <person name="Mascher T."/>
            <person name="Medema M.H."/>
            <person name="Devos D.P."/>
            <person name="Kaster A.-K."/>
            <person name="Ovreas L."/>
            <person name="Rohde M."/>
            <person name="Galperin M.Y."/>
            <person name="Jogler C."/>
        </authorList>
    </citation>
    <scope>NUCLEOTIDE SEQUENCE [LARGE SCALE GENOMIC DNA]</scope>
    <source>
        <strain evidence="1 2">Pan44</strain>
    </source>
</reference>
<gene>
    <name evidence="1" type="ORF">Pan44_44100</name>
</gene>
<evidence type="ECO:0008006" key="3">
    <source>
        <dbReference type="Google" id="ProtNLM"/>
    </source>
</evidence>
<dbReference type="Gene3D" id="3.40.50.2300">
    <property type="match status" value="1"/>
</dbReference>